<dbReference type="InterPro" id="IPR002218">
    <property type="entry name" value="MnmG-rel"/>
</dbReference>
<evidence type="ECO:0000313" key="12">
    <source>
        <dbReference type="EMBL" id="QNT78309.1"/>
    </source>
</evidence>
<evidence type="ECO:0000256" key="7">
    <source>
        <dbReference type="ARBA" id="ARBA00022827"/>
    </source>
</evidence>
<dbReference type="PROSITE" id="PS01281">
    <property type="entry name" value="GIDA_2"/>
    <property type="match status" value="1"/>
</dbReference>
<dbReference type="GO" id="GO:0002098">
    <property type="term" value="P:tRNA wobble uridine modification"/>
    <property type="evidence" value="ECO:0007669"/>
    <property type="project" value="TreeGrafter"/>
</dbReference>
<evidence type="ECO:0000256" key="2">
    <source>
        <dbReference type="ARBA" id="ARBA00003717"/>
    </source>
</evidence>
<keyword evidence="8" id="KW-0520">NAD</keyword>
<evidence type="ECO:0000256" key="4">
    <source>
        <dbReference type="ARBA" id="ARBA00020461"/>
    </source>
</evidence>
<gene>
    <name evidence="12" type="primary">mnmG_2</name>
    <name evidence="12" type="ORF">JGUZn3_10810</name>
</gene>
<comment type="function">
    <text evidence="2">NAD-binding protein involved in the addition of a carboxymethylaminomethyl (cmnm) group at the wobble position (U34) of certain tRNAs, forming tRNA-cmnm(5)s(2)U34.</text>
</comment>
<dbReference type="Proteomes" id="UP000516349">
    <property type="component" value="Chromosome"/>
</dbReference>
<keyword evidence="7" id="KW-0274">FAD</keyword>
<keyword evidence="6" id="KW-0819">tRNA processing</keyword>
<evidence type="ECO:0000313" key="13">
    <source>
        <dbReference type="Proteomes" id="UP000516349"/>
    </source>
</evidence>
<comment type="similarity">
    <text evidence="3">Belongs to the MnmG family.</text>
</comment>
<organism evidence="12 13">
    <name type="scientific">Entomobacter blattae</name>
    <dbReference type="NCBI Taxonomy" id="2762277"/>
    <lineage>
        <taxon>Bacteria</taxon>
        <taxon>Pseudomonadati</taxon>
        <taxon>Pseudomonadota</taxon>
        <taxon>Alphaproteobacteria</taxon>
        <taxon>Acetobacterales</taxon>
        <taxon>Acetobacteraceae</taxon>
        <taxon>Entomobacter</taxon>
    </lineage>
</organism>
<dbReference type="GO" id="GO:0030488">
    <property type="term" value="P:tRNA methylation"/>
    <property type="evidence" value="ECO:0007669"/>
    <property type="project" value="TreeGrafter"/>
</dbReference>
<dbReference type="InterPro" id="IPR040131">
    <property type="entry name" value="MnmG_N"/>
</dbReference>
<dbReference type="AlphaFoldDB" id="A0A7H1NR99"/>
<feature type="domain" description="MnmG N-terminal" evidence="11">
    <location>
        <begin position="2"/>
        <end position="143"/>
    </location>
</feature>
<dbReference type="InterPro" id="IPR020595">
    <property type="entry name" value="MnmG-rel_CS"/>
</dbReference>
<evidence type="ECO:0000256" key="3">
    <source>
        <dbReference type="ARBA" id="ARBA00007653"/>
    </source>
</evidence>
<evidence type="ECO:0000256" key="10">
    <source>
        <dbReference type="ARBA" id="ARBA00031800"/>
    </source>
</evidence>
<keyword evidence="5" id="KW-0285">Flavoprotein</keyword>
<dbReference type="PANTHER" id="PTHR11806:SF0">
    <property type="entry name" value="PROTEIN MTO1 HOMOLOG, MITOCHONDRIAL"/>
    <property type="match status" value="1"/>
</dbReference>
<comment type="cofactor">
    <cofactor evidence="1">
        <name>FAD</name>
        <dbReference type="ChEBI" id="CHEBI:57692"/>
    </cofactor>
</comment>
<dbReference type="SUPFAM" id="SSF51905">
    <property type="entry name" value="FAD/NAD(P)-binding domain"/>
    <property type="match status" value="1"/>
</dbReference>
<dbReference type="GO" id="GO:0050660">
    <property type="term" value="F:flavin adenine dinucleotide binding"/>
    <property type="evidence" value="ECO:0007669"/>
    <property type="project" value="InterPro"/>
</dbReference>
<dbReference type="EMBL" id="CP060244">
    <property type="protein sequence ID" value="QNT78309.1"/>
    <property type="molecule type" value="Genomic_DNA"/>
</dbReference>
<reference evidence="12 13" key="1">
    <citation type="submission" date="2020-08" db="EMBL/GenBank/DDBJ databases">
        <title>Complete genome sequence of Entomobacter blattae G55GP.</title>
        <authorList>
            <person name="Poehlein A."/>
            <person name="Guzman J."/>
            <person name="Daniel R."/>
            <person name="Vilcinskas A."/>
        </authorList>
    </citation>
    <scope>NUCLEOTIDE SEQUENCE [LARGE SCALE GENOMIC DNA]</scope>
    <source>
        <strain evidence="12 13">G55GP</strain>
    </source>
</reference>
<dbReference type="Pfam" id="PF01134">
    <property type="entry name" value="GIDA"/>
    <property type="match status" value="1"/>
</dbReference>
<accession>A0A7H1NR99</accession>
<evidence type="ECO:0000256" key="8">
    <source>
        <dbReference type="ARBA" id="ARBA00023027"/>
    </source>
</evidence>
<evidence type="ECO:0000259" key="11">
    <source>
        <dbReference type="Pfam" id="PF01134"/>
    </source>
</evidence>
<evidence type="ECO:0000256" key="5">
    <source>
        <dbReference type="ARBA" id="ARBA00022630"/>
    </source>
</evidence>
<dbReference type="PANTHER" id="PTHR11806">
    <property type="entry name" value="GLUCOSE INHIBITED DIVISION PROTEIN A"/>
    <property type="match status" value="1"/>
</dbReference>
<evidence type="ECO:0000256" key="1">
    <source>
        <dbReference type="ARBA" id="ARBA00001974"/>
    </source>
</evidence>
<sequence>MHLSAVYGGEISGRGPRYCPSTEDKVVHFSERESHQIFLEPEALPGHEGDNLVYPNGISTSLPLEVQEEMMKTIPGLSHARIVTLGYAVEYDYIDPRELLPTLELKKVPGLFLAGQINGTTGYEEAAAQGLLAGLNAALVAEGGRESENRTPEKGEGFKSFSYWVSSKGSSPRKCDGMEEFLALYCSTIFKNCDTKERYKPSSRSRALRGFLGISLGGKGGGPKVMPRGNSKD</sequence>
<evidence type="ECO:0000256" key="9">
    <source>
        <dbReference type="ARBA" id="ARBA00025948"/>
    </source>
</evidence>
<protein>
    <recommendedName>
        <fullName evidence="4">tRNA uridine 5-carboxymethylaminomethyl modification enzyme MnmG</fullName>
    </recommendedName>
    <alternativeName>
        <fullName evidence="10">Glucose-inhibited division protein A</fullName>
    </alternativeName>
</protein>
<keyword evidence="13" id="KW-1185">Reference proteome</keyword>
<dbReference type="InterPro" id="IPR036188">
    <property type="entry name" value="FAD/NAD-bd_sf"/>
</dbReference>
<dbReference type="KEGG" id="ebla:JGUZn3_10810"/>
<dbReference type="Gene3D" id="2.40.30.260">
    <property type="match status" value="1"/>
</dbReference>
<evidence type="ECO:0000256" key="6">
    <source>
        <dbReference type="ARBA" id="ARBA00022694"/>
    </source>
</evidence>
<proteinExistence type="inferred from homology"/>
<comment type="subunit">
    <text evidence="9">Homodimer. Heterotetramer of two MnmE and two MnmG subunits.</text>
</comment>
<name>A0A7H1NR99_9PROT</name>